<feature type="transmembrane region" description="Helical" evidence="1">
    <location>
        <begin position="30"/>
        <end position="54"/>
    </location>
</feature>
<accession>A0A6C0IHR1</accession>
<reference evidence="2" key="1">
    <citation type="journal article" date="2020" name="Nature">
        <title>Giant virus diversity and host interactions through global metagenomics.</title>
        <authorList>
            <person name="Schulz F."/>
            <person name="Roux S."/>
            <person name="Paez-Espino D."/>
            <person name="Jungbluth S."/>
            <person name="Walsh D.A."/>
            <person name="Denef V.J."/>
            <person name="McMahon K.D."/>
            <person name="Konstantinidis K.T."/>
            <person name="Eloe-Fadrosh E.A."/>
            <person name="Kyrpides N.C."/>
            <person name="Woyke T."/>
        </authorList>
    </citation>
    <scope>NUCLEOTIDE SEQUENCE</scope>
    <source>
        <strain evidence="2">GVMAG-M-3300023184-88</strain>
    </source>
</reference>
<evidence type="ECO:0000256" key="1">
    <source>
        <dbReference type="SAM" id="Phobius"/>
    </source>
</evidence>
<keyword evidence="1" id="KW-1133">Transmembrane helix</keyword>
<dbReference type="AlphaFoldDB" id="A0A6C0IHR1"/>
<name>A0A6C0IHR1_9ZZZZ</name>
<keyword evidence="1" id="KW-0472">Membrane</keyword>
<proteinExistence type="predicted"/>
<feature type="transmembrane region" description="Helical" evidence="1">
    <location>
        <begin position="66"/>
        <end position="87"/>
    </location>
</feature>
<organism evidence="2">
    <name type="scientific">viral metagenome</name>
    <dbReference type="NCBI Taxonomy" id="1070528"/>
    <lineage>
        <taxon>unclassified sequences</taxon>
        <taxon>metagenomes</taxon>
        <taxon>organismal metagenomes</taxon>
    </lineage>
</organism>
<sequence>MNFMQSATPTKATTSNSWTDMIPDNVLCGYFYIFFIIFCVFAAISFIGGVWIFSTSKMPFSMLISMMFNILLSFGISATSALFLYLICDRALHPALKAAQKSQ</sequence>
<keyword evidence="1" id="KW-0812">Transmembrane</keyword>
<protein>
    <submittedName>
        <fullName evidence="2">Uncharacterized protein</fullName>
    </submittedName>
</protein>
<evidence type="ECO:0000313" key="2">
    <source>
        <dbReference type="EMBL" id="QHT92339.1"/>
    </source>
</evidence>
<dbReference type="EMBL" id="MN740183">
    <property type="protein sequence ID" value="QHT92339.1"/>
    <property type="molecule type" value="Genomic_DNA"/>
</dbReference>